<dbReference type="InterPro" id="IPR019844">
    <property type="entry name" value="CSD_CS"/>
</dbReference>
<organism evidence="2 3">
    <name type="scientific">Candidatus Uhrbacteria bacterium CG22_combo_CG10-13_8_21_14_all_47_17</name>
    <dbReference type="NCBI Taxonomy" id="1975041"/>
    <lineage>
        <taxon>Bacteria</taxon>
        <taxon>Candidatus Uhriibacteriota</taxon>
    </lineage>
</organism>
<dbReference type="PROSITE" id="PS00352">
    <property type="entry name" value="CSD_1"/>
    <property type="match status" value="1"/>
</dbReference>
<comment type="caution">
    <text evidence="2">The sequence shown here is derived from an EMBL/GenBank/DDBJ whole genome shotgun (WGS) entry which is preliminary data.</text>
</comment>
<feature type="compositionally biased region" description="Basic and acidic residues" evidence="1">
    <location>
        <begin position="547"/>
        <end position="560"/>
    </location>
</feature>
<sequence length="741" mass="84378">MSIEKGGPTGSDNKKDYSEKLESQEGRIKGTIKRWNAEKGFGFLRLSDGREVFCHVSELCEHIRPPRGQAPDTSSPVNVKKVNQRERGLAAEEVECDACAAPEQWELQPSGPEIFGVRELQPVCVNKSNVSSYNSTIPREEVERANEPFKLAKRKETLWNWSIIEDEFFREFGEPQGIRVEDENKIVLSYPHGEKIVSADSAMNSKHWEVSPSGQWKEEGESIKAEFIFPDISGAKVWRTVASLYINPSLYKEFDLLPESAQQEVLAKVKEKILPPADIAEKRFNDFLTEDYRKKEISKLRDDLRSLQAPGEMTIESHSYKAQEEVTASYGDETWGTGHYMDAQRTAWSLKTGAKKREHYSWAGEYVGGHDFAISRPKEGETAEQIRDRLIAEKRQQLKSEFDRAKKMNPPSSDPRLYSLNSEEWSRQYEARWDEMQKTIEDQWEIEDAQLLGETKQSYEQYENVAKDLLAAREEVEQAERLARVSRVPLEYNTRPDWGNIGSDAVEKMQEQVTALRTYAIKLNEHIPNAVRAREQEFQSENAVNAVREEEERQKKAKEESEIEQFGASGRLLDIAKSLATEAEQKLGLDRAQALFQDTSNAPYGRARRQADIEEALGKDMQGEAQSFYNFSRARDVDAILYAVTRILGGADVPAEKSQPDKSLPESSVSESVQPPELKIEELPRLSSVDKKGWWSHELPNGSRHSDKLNKTDKTAYDAGERINVRCPSCPDNPLVGYLQK</sequence>
<feature type="compositionally biased region" description="Basic and acidic residues" evidence="1">
    <location>
        <begin position="12"/>
        <end position="23"/>
    </location>
</feature>
<accession>A0A2H0BUG1</accession>
<feature type="region of interest" description="Disordered" evidence="1">
    <location>
        <begin position="542"/>
        <end position="562"/>
    </location>
</feature>
<feature type="compositionally biased region" description="Low complexity" evidence="1">
    <location>
        <begin position="665"/>
        <end position="677"/>
    </location>
</feature>
<evidence type="ECO:0000256" key="1">
    <source>
        <dbReference type="SAM" id="MobiDB-lite"/>
    </source>
</evidence>
<dbReference type="SUPFAM" id="SSF50249">
    <property type="entry name" value="Nucleic acid-binding proteins"/>
    <property type="match status" value="1"/>
</dbReference>
<reference evidence="2 3" key="1">
    <citation type="submission" date="2017-09" db="EMBL/GenBank/DDBJ databases">
        <title>Depth-based differentiation of microbial function through sediment-hosted aquifers and enrichment of novel symbionts in the deep terrestrial subsurface.</title>
        <authorList>
            <person name="Probst A.J."/>
            <person name="Ladd B."/>
            <person name="Jarett J.K."/>
            <person name="Geller-Mcgrath D.E."/>
            <person name="Sieber C.M."/>
            <person name="Emerson J.B."/>
            <person name="Anantharaman K."/>
            <person name="Thomas B.C."/>
            <person name="Malmstrom R."/>
            <person name="Stieglmeier M."/>
            <person name="Klingl A."/>
            <person name="Woyke T."/>
            <person name="Ryan C.M."/>
            <person name="Banfield J.F."/>
        </authorList>
    </citation>
    <scope>NUCLEOTIDE SEQUENCE [LARGE SCALE GENOMIC DNA]</scope>
    <source>
        <strain evidence="2">CG22_combo_CG10-13_8_21_14_all_47_17</strain>
    </source>
</reference>
<feature type="compositionally biased region" description="Basic and acidic residues" evidence="1">
    <location>
        <begin position="704"/>
        <end position="721"/>
    </location>
</feature>
<feature type="compositionally biased region" description="Basic and acidic residues" evidence="1">
    <location>
        <begin position="678"/>
        <end position="695"/>
    </location>
</feature>
<feature type="compositionally biased region" description="Basic and acidic residues" evidence="1">
    <location>
        <begin position="654"/>
        <end position="664"/>
    </location>
</feature>
<feature type="region of interest" description="Disordered" evidence="1">
    <location>
        <begin position="1"/>
        <end position="23"/>
    </location>
</feature>
<dbReference type="AlphaFoldDB" id="A0A2H0BUG1"/>
<gene>
    <name evidence="2" type="ORF">COX00_02210</name>
</gene>
<dbReference type="Gene3D" id="2.40.50.140">
    <property type="entry name" value="Nucleic acid-binding proteins"/>
    <property type="match status" value="1"/>
</dbReference>
<name>A0A2H0BUG1_9BACT</name>
<dbReference type="InterPro" id="IPR012340">
    <property type="entry name" value="NA-bd_OB-fold"/>
</dbReference>
<dbReference type="EMBL" id="PCSZ01000045">
    <property type="protein sequence ID" value="PIP60628.1"/>
    <property type="molecule type" value="Genomic_DNA"/>
</dbReference>
<evidence type="ECO:0000313" key="2">
    <source>
        <dbReference type="EMBL" id="PIP60628.1"/>
    </source>
</evidence>
<protein>
    <submittedName>
        <fullName evidence="2">Uncharacterized protein</fullName>
    </submittedName>
</protein>
<proteinExistence type="predicted"/>
<evidence type="ECO:0000313" key="3">
    <source>
        <dbReference type="Proteomes" id="UP000231581"/>
    </source>
</evidence>
<feature type="region of interest" description="Disordered" evidence="1">
    <location>
        <begin position="653"/>
        <end position="721"/>
    </location>
</feature>
<dbReference type="Proteomes" id="UP000231581">
    <property type="component" value="Unassembled WGS sequence"/>
</dbReference>